<sequence>MSDHPVHGWAFLVARGRRKGYQSLLVPDFLVQSNEYGVLGQAASGDFPPEGAPRFSRINGLAAGDVTVVYLTQRLTPADLDGSPAGGSVTDEFGRPLDLLYGFVCRGADIIDLQQADFAAARAEALRTYQRFLADESGFMVESSRPFILRSVTAPAEQQQPVLEPTPVGDATPAPYPPSPPPVPAGAAVAAPAPGRPAFSPVLAAALIVAVSLIAWLVLFRGDDGKITKVNFLEPSSSKVFCTAPFTLRATVTADAATKIKYHWESNIFPPSEQLEQSIPEGDSILETKVDLDDNADRVELTQALVVDEPNNVSGKHDYHLTCE</sequence>
<keyword evidence="2" id="KW-0812">Transmembrane</keyword>
<comment type="caution">
    <text evidence="3">The sequence shown here is derived from an EMBL/GenBank/DDBJ whole genome shotgun (WGS) entry which is preliminary data.</text>
</comment>
<keyword evidence="4" id="KW-1185">Reference proteome</keyword>
<evidence type="ECO:0000256" key="2">
    <source>
        <dbReference type="SAM" id="Phobius"/>
    </source>
</evidence>
<evidence type="ECO:0000313" key="3">
    <source>
        <dbReference type="EMBL" id="TCO12278.1"/>
    </source>
</evidence>
<dbReference type="RefSeq" id="WP_132195708.1">
    <property type="nucleotide sequence ID" value="NZ_SLWM01000026.1"/>
</dbReference>
<keyword evidence="2" id="KW-1133">Transmembrane helix</keyword>
<dbReference type="EMBL" id="SLWM01000026">
    <property type="protein sequence ID" value="TCO12278.1"/>
    <property type="molecule type" value="Genomic_DNA"/>
</dbReference>
<evidence type="ECO:0000313" key="4">
    <source>
        <dbReference type="Proteomes" id="UP000295818"/>
    </source>
</evidence>
<reference evidence="3 4" key="1">
    <citation type="journal article" date="2015" name="Stand. Genomic Sci.">
        <title>Genomic Encyclopedia of Bacterial and Archaeal Type Strains, Phase III: the genomes of soil and plant-associated and newly described type strains.</title>
        <authorList>
            <person name="Whitman W.B."/>
            <person name="Woyke T."/>
            <person name="Klenk H.P."/>
            <person name="Zhou Y."/>
            <person name="Lilburn T.G."/>
            <person name="Beck B.J."/>
            <person name="De Vos P."/>
            <person name="Vandamme P."/>
            <person name="Eisen J.A."/>
            <person name="Garrity G."/>
            <person name="Hugenholtz P."/>
            <person name="Kyrpides N.C."/>
        </authorList>
    </citation>
    <scope>NUCLEOTIDE SEQUENCE [LARGE SCALE GENOMIC DNA]</scope>
    <source>
        <strain evidence="3 4">VKM Ac-2538</strain>
    </source>
</reference>
<organism evidence="3 4">
    <name type="scientific">Kribbella orskensis</name>
    <dbReference type="NCBI Taxonomy" id="2512216"/>
    <lineage>
        <taxon>Bacteria</taxon>
        <taxon>Bacillati</taxon>
        <taxon>Actinomycetota</taxon>
        <taxon>Actinomycetes</taxon>
        <taxon>Propionibacteriales</taxon>
        <taxon>Kribbellaceae</taxon>
        <taxon>Kribbella</taxon>
    </lineage>
</organism>
<dbReference type="Proteomes" id="UP000295818">
    <property type="component" value="Unassembled WGS sequence"/>
</dbReference>
<name>A0ABY2B9T3_9ACTN</name>
<protein>
    <recommendedName>
        <fullName evidence="5">Ig-like domain-containing protein</fullName>
    </recommendedName>
</protein>
<evidence type="ECO:0000256" key="1">
    <source>
        <dbReference type="SAM" id="MobiDB-lite"/>
    </source>
</evidence>
<evidence type="ECO:0008006" key="5">
    <source>
        <dbReference type="Google" id="ProtNLM"/>
    </source>
</evidence>
<proteinExistence type="predicted"/>
<keyword evidence="2" id="KW-0472">Membrane</keyword>
<gene>
    <name evidence="3" type="ORF">EV644_12621</name>
</gene>
<feature type="transmembrane region" description="Helical" evidence="2">
    <location>
        <begin position="198"/>
        <end position="219"/>
    </location>
</feature>
<feature type="region of interest" description="Disordered" evidence="1">
    <location>
        <begin position="159"/>
        <end position="178"/>
    </location>
</feature>
<accession>A0ABY2B9T3</accession>